<proteinExistence type="predicted"/>
<protein>
    <submittedName>
        <fullName evidence="1">Uncharacterized protein</fullName>
    </submittedName>
</protein>
<dbReference type="EMBL" id="CP002213">
    <property type="protein sequence ID" value="AKA44250.1"/>
    <property type="molecule type" value="Genomic_DNA"/>
</dbReference>
<evidence type="ECO:0000313" key="2">
    <source>
        <dbReference type="Proteomes" id="UP000006868"/>
    </source>
</evidence>
<sequence length="79" mass="8897">MAHICTRLFPGTSLMNPLGRETAIQKCIWTEDGWLRLSHGGKLPTLETEAPNLPIHLFPAEEPRDHFIINPSFTAIIFS</sequence>
<accession>A0A0D5ZBU5</accession>
<dbReference type="PATRIC" id="fig|886882.15.peg.2741"/>
<organism evidence="1 2">
    <name type="scientific">Paenibacillus polymyxa (strain SC2)</name>
    <name type="common">Bacillus polymyxa</name>
    <dbReference type="NCBI Taxonomy" id="886882"/>
    <lineage>
        <taxon>Bacteria</taxon>
        <taxon>Bacillati</taxon>
        <taxon>Bacillota</taxon>
        <taxon>Bacilli</taxon>
        <taxon>Bacillales</taxon>
        <taxon>Paenibacillaceae</taxon>
        <taxon>Paenibacillus</taxon>
    </lineage>
</organism>
<gene>
    <name evidence="1" type="ORF">PPSC2_12865</name>
</gene>
<dbReference type="AlphaFoldDB" id="A0A0D5ZBU5"/>
<dbReference type="KEGG" id="ppm:PPSC2_12865"/>
<evidence type="ECO:0000313" key="1">
    <source>
        <dbReference type="EMBL" id="AKA44250.1"/>
    </source>
</evidence>
<dbReference type="Proteomes" id="UP000006868">
    <property type="component" value="Chromosome"/>
</dbReference>
<name>A0A0D5ZBU5_PAEPS</name>
<dbReference type="STRING" id="1406.LK13_00515"/>
<dbReference type="HOGENOM" id="CLU_2602756_0_0_9"/>
<reference evidence="1 2" key="1">
    <citation type="journal article" date="2011" name="J. Bacteriol.">
        <title>Complete genome sequence of Paenibacillus polymyxa SC2, a strain of plant growth-promoting Rhizobacterium with broad-spectrum antimicrobial activity.</title>
        <authorList>
            <person name="Ma M."/>
            <person name="Wang C."/>
            <person name="Ding Y."/>
            <person name="Li L."/>
            <person name="Shen D."/>
            <person name="Jiang X."/>
            <person name="Guan D."/>
            <person name="Cao F."/>
            <person name="Chen H."/>
            <person name="Feng R."/>
            <person name="Wang X."/>
            <person name="Ge Y."/>
            <person name="Yao L."/>
            <person name="Bing X."/>
            <person name="Yang X."/>
            <person name="Li J."/>
            <person name="Du B."/>
        </authorList>
    </citation>
    <scope>NUCLEOTIDE SEQUENCE [LARGE SCALE GENOMIC DNA]</scope>
    <source>
        <strain evidence="1 2">SC2</strain>
    </source>
</reference>